<sequence length="190" mass="21696">MDVDEDEDCMLIHLLNSSLSSWNALVITSWSSMYRRFFSWRETAAFRTMEAKFLAGINNSFDNIVGQGSIKSYDIDIRPDYILNASGKQIGLIYLIKSNQFSNLEYKRSVQHLHQEIHSGPACHVVALIIDANANTFRPRRPHLPAVQVHQDGNQSVEAHLEVLGQILEFQFHPSLLAGEYVLEERAPRR</sequence>
<dbReference type="Proteomes" id="UP001062846">
    <property type="component" value="Chromosome 5"/>
</dbReference>
<accession>A0ACC0NJM1</accession>
<name>A0ACC0NJM1_RHOML</name>
<keyword evidence="2" id="KW-1185">Reference proteome</keyword>
<organism evidence="1 2">
    <name type="scientific">Rhododendron molle</name>
    <name type="common">Chinese azalea</name>
    <name type="synonym">Azalea mollis</name>
    <dbReference type="NCBI Taxonomy" id="49168"/>
    <lineage>
        <taxon>Eukaryota</taxon>
        <taxon>Viridiplantae</taxon>
        <taxon>Streptophyta</taxon>
        <taxon>Embryophyta</taxon>
        <taxon>Tracheophyta</taxon>
        <taxon>Spermatophyta</taxon>
        <taxon>Magnoliopsida</taxon>
        <taxon>eudicotyledons</taxon>
        <taxon>Gunneridae</taxon>
        <taxon>Pentapetalae</taxon>
        <taxon>asterids</taxon>
        <taxon>Ericales</taxon>
        <taxon>Ericaceae</taxon>
        <taxon>Ericoideae</taxon>
        <taxon>Rhodoreae</taxon>
        <taxon>Rhododendron</taxon>
    </lineage>
</organism>
<proteinExistence type="predicted"/>
<evidence type="ECO:0000313" key="1">
    <source>
        <dbReference type="EMBL" id="KAI8553460.1"/>
    </source>
</evidence>
<comment type="caution">
    <text evidence="1">The sequence shown here is derived from an EMBL/GenBank/DDBJ whole genome shotgun (WGS) entry which is preliminary data.</text>
</comment>
<gene>
    <name evidence="1" type="ORF">RHMOL_Rhmol05G0017900</name>
</gene>
<dbReference type="EMBL" id="CM046392">
    <property type="protein sequence ID" value="KAI8553460.1"/>
    <property type="molecule type" value="Genomic_DNA"/>
</dbReference>
<protein>
    <submittedName>
        <fullName evidence="1">Uncharacterized protein</fullName>
    </submittedName>
</protein>
<reference evidence="1" key="1">
    <citation type="submission" date="2022-02" db="EMBL/GenBank/DDBJ databases">
        <title>Plant Genome Project.</title>
        <authorList>
            <person name="Zhang R.-G."/>
        </authorList>
    </citation>
    <scope>NUCLEOTIDE SEQUENCE</scope>
    <source>
        <strain evidence="1">AT1</strain>
    </source>
</reference>
<evidence type="ECO:0000313" key="2">
    <source>
        <dbReference type="Proteomes" id="UP001062846"/>
    </source>
</evidence>